<evidence type="ECO:0000256" key="2">
    <source>
        <dbReference type="ARBA" id="ARBA00006024"/>
    </source>
</evidence>
<dbReference type="InterPro" id="IPR006121">
    <property type="entry name" value="HMA_dom"/>
</dbReference>
<dbReference type="CDD" id="cd00371">
    <property type="entry name" value="HMA"/>
    <property type="match status" value="1"/>
</dbReference>
<dbReference type="Gene3D" id="3.30.70.100">
    <property type="match status" value="1"/>
</dbReference>
<dbReference type="InterPro" id="IPR059000">
    <property type="entry name" value="ATPase_P-type_domA"/>
</dbReference>
<evidence type="ECO:0000256" key="3">
    <source>
        <dbReference type="ARBA" id="ARBA00022692"/>
    </source>
</evidence>
<dbReference type="InterPro" id="IPR001757">
    <property type="entry name" value="P_typ_ATPase"/>
</dbReference>
<dbReference type="PROSITE" id="PS00154">
    <property type="entry name" value="ATPASE_E1_E2"/>
    <property type="match status" value="1"/>
</dbReference>
<dbReference type="SUPFAM" id="SSF81653">
    <property type="entry name" value="Calcium ATPase, transduction domain A"/>
    <property type="match status" value="1"/>
</dbReference>
<dbReference type="Pfam" id="PF00122">
    <property type="entry name" value="E1-E2_ATPase"/>
    <property type="match status" value="1"/>
</dbReference>
<dbReference type="Pfam" id="PF00702">
    <property type="entry name" value="Hydrolase"/>
    <property type="match status" value="1"/>
</dbReference>
<dbReference type="SUPFAM" id="SSF56784">
    <property type="entry name" value="HAD-like"/>
    <property type="match status" value="1"/>
</dbReference>
<dbReference type="SUPFAM" id="SSF55008">
    <property type="entry name" value="HMA, heavy metal-associated domain"/>
    <property type="match status" value="1"/>
</dbReference>
<feature type="transmembrane region" description="Helical" evidence="10">
    <location>
        <begin position="512"/>
        <end position="535"/>
    </location>
</feature>
<comment type="similarity">
    <text evidence="2 10">Belongs to the cation transport ATPase (P-type) (TC 3.A.3) family. Type IB subfamily.</text>
</comment>
<keyword evidence="5 10" id="KW-0547">Nucleotide-binding</keyword>
<dbReference type="InterPro" id="IPR044492">
    <property type="entry name" value="P_typ_ATPase_HD_dom"/>
</dbReference>
<evidence type="ECO:0000256" key="9">
    <source>
        <dbReference type="ARBA" id="ARBA00023136"/>
    </source>
</evidence>
<dbReference type="Gene3D" id="2.70.150.10">
    <property type="entry name" value="Calcium-transporting ATPase, cytoplasmic transduction domain A"/>
    <property type="match status" value="1"/>
</dbReference>
<evidence type="ECO:0000256" key="1">
    <source>
        <dbReference type="ARBA" id="ARBA00004141"/>
    </source>
</evidence>
<dbReference type="InterPro" id="IPR023298">
    <property type="entry name" value="ATPase_P-typ_TM_dom_sf"/>
</dbReference>
<keyword evidence="3 10" id="KW-0812">Transmembrane</keyword>
<organism evidence="12 13">
    <name type="scientific">Riccia fluitans</name>
    <dbReference type="NCBI Taxonomy" id="41844"/>
    <lineage>
        <taxon>Eukaryota</taxon>
        <taxon>Viridiplantae</taxon>
        <taxon>Streptophyta</taxon>
        <taxon>Embryophyta</taxon>
        <taxon>Marchantiophyta</taxon>
        <taxon>Marchantiopsida</taxon>
        <taxon>Marchantiidae</taxon>
        <taxon>Marchantiales</taxon>
        <taxon>Ricciaceae</taxon>
        <taxon>Riccia</taxon>
    </lineage>
</organism>
<dbReference type="Gene3D" id="3.40.1110.10">
    <property type="entry name" value="Calcium-transporting ATPase, cytoplasmic domain N"/>
    <property type="match status" value="1"/>
</dbReference>
<evidence type="ECO:0000256" key="6">
    <source>
        <dbReference type="ARBA" id="ARBA00022840"/>
    </source>
</evidence>
<evidence type="ECO:0000256" key="8">
    <source>
        <dbReference type="ARBA" id="ARBA00022989"/>
    </source>
</evidence>
<dbReference type="NCBIfam" id="TIGR01494">
    <property type="entry name" value="ATPase_P-type"/>
    <property type="match status" value="2"/>
</dbReference>
<evidence type="ECO:0000259" key="11">
    <source>
        <dbReference type="PROSITE" id="PS50846"/>
    </source>
</evidence>
<proteinExistence type="inferred from homology"/>
<dbReference type="Gene3D" id="3.40.50.1000">
    <property type="entry name" value="HAD superfamily/HAD-like"/>
    <property type="match status" value="1"/>
</dbReference>
<feature type="domain" description="HMA" evidence="11">
    <location>
        <begin position="137"/>
        <end position="211"/>
    </location>
</feature>
<evidence type="ECO:0000313" key="12">
    <source>
        <dbReference type="EMBL" id="KAL2610661.1"/>
    </source>
</evidence>
<dbReference type="SFLD" id="SFLDS00003">
    <property type="entry name" value="Haloacid_Dehalogenase"/>
    <property type="match status" value="1"/>
</dbReference>
<dbReference type="PANTHER" id="PTHR43520:SF19">
    <property type="entry name" value="COPPER-TRANSPORTING ATPASE PAA2, CHLOROPLASTIC"/>
    <property type="match status" value="1"/>
</dbReference>
<dbReference type="InterPro" id="IPR023214">
    <property type="entry name" value="HAD_sf"/>
</dbReference>
<evidence type="ECO:0000256" key="10">
    <source>
        <dbReference type="RuleBase" id="RU362081"/>
    </source>
</evidence>
<evidence type="ECO:0000256" key="5">
    <source>
        <dbReference type="ARBA" id="ARBA00022741"/>
    </source>
</evidence>
<dbReference type="GO" id="GO:0046872">
    <property type="term" value="F:metal ion binding"/>
    <property type="evidence" value="ECO:0007669"/>
    <property type="project" value="UniProtKB-KW"/>
</dbReference>
<dbReference type="EMBL" id="JBHFFA010000008">
    <property type="protein sequence ID" value="KAL2610661.1"/>
    <property type="molecule type" value="Genomic_DNA"/>
</dbReference>
<evidence type="ECO:0000256" key="4">
    <source>
        <dbReference type="ARBA" id="ARBA00022723"/>
    </source>
</evidence>
<dbReference type="Pfam" id="PF00403">
    <property type="entry name" value="HMA"/>
    <property type="match status" value="1"/>
</dbReference>
<sequence length="952" mass="100729">MASQIMATRSHQGSLLQYFPSTTSLKKLRSDLLPPFAPSLRFSRSVGGKQTKLCRNVQKVPYCKLQTGANSLPELRSVLCKPNESSKCHLHGHRSCDRASWSKCGFHGKKTQISAVSNLEVAELSQASDTTGAPSSDSVILDVQGMMCGGCVARVRNLLRADERVNTVAVNMLTETAAIRLKPSAVLGGEDKSKLGVELASHLTTCGFPSKPRLAEKVEGSVFEKREALARKREELLVKSRGQVAFAWGLAALCCGTHATHFLHSVGIHAFMSGATMSFLHNPIYKACIAAVTLLGPGRDLLVDGAKGLWRKSPNMNSLVGLGALASFAISAASLGFPDLNWDASFFDEPVMLLAFVLLGRALEGQARAEASSSMQDLLSLLPSRSRLVVSETGAGEAVENEDEMKQALVIGIDSEQLRPGDCVQVLPGETIPVDGRVIKGKSAVDESMLTGEPLPVPKTRGHNVSAGTINWEGPITVEATATGAQSTVSNIIKLVEEAQGREAPVQRLADVIAGPFAFTIMALSAATFSFWYYFGTNIFPDVLYNDAAGPDGSVLLLSLKLAIDVLVVACPCALGLATPTAVLVGTSVGAKQGLLIRGGDILERLAGIDAVIFDKTGTLTNGRPSVAAVTAVEGLDVNDIVQMAAAVEKNTVHPIAAAVVRHAEALQLESLATQGQLTEPGCGALAEVNGSLVAVGTFDWVQGVCSRSSSSQMLDPELEKTLRETLSRNMSLSYAKQSQTVVFVGMEAKGIIGAMAVTDSLRHDAKDTVERLQEMNTKTLMLSGDKLASVAKVGAEVGIGEEAVRAELRPHEKSQFISSLQDQGYRVAMVGDGVNDAPALACADVGMALKIHSRMDAASDAASVILLGNRLSQVVDAIELSQATLLKVRQNLAWALGYNLVSIPLAAGVFLPAFDFCLTPSLAGGMMAVSSILVVTNSLLLRFYRPSSSKR</sequence>
<keyword evidence="9 10" id="KW-0472">Membrane</keyword>
<dbReference type="Proteomes" id="UP001605036">
    <property type="component" value="Unassembled WGS sequence"/>
</dbReference>
<dbReference type="NCBIfam" id="TIGR01525">
    <property type="entry name" value="ATPase-IB_hvy"/>
    <property type="match status" value="1"/>
</dbReference>
<keyword evidence="6 10" id="KW-0067">ATP-binding</keyword>
<keyword evidence="7" id="KW-1278">Translocase</keyword>
<dbReference type="InterPro" id="IPR027256">
    <property type="entry name" value="P-typ_ATPase_IB"/>
</dbReference>
<accession>A0ABD1XRY5</accession>
<feature type="transmembrane region" description="Helical" evidence="10">
    <location>
        <begin position="893"/>
        <end position="915"/>
    </location>
</feature>
<dbReference type="GO" id="GO:0005524">
    <property type="term" value="F:ATP binding"/>
    <property type="evidence" value="ECO:0007669"/>
    <property type="project" value="UniProtKB-UniRule"/>
</dbReference>
<comment type="subcellular location">
    <subcellularLocation>
        <location evidence="1">Membrane</location>
        <topology evidence="1">Multi-pass membrane protein</topology>
    </subcellularLocation>
</comment>
<keyword evidence="13" id="KW-1185">Reference proteome</keyword>
<dbReference type="InterPro" id="IPR023299">
    <property type="entry name" value="ATPase_P-typ_cyto_dom_N"/>
</dbReference>
<gene>
    <name evidence="12" type="ORF">R1flu_029234</name>
</gene>
<keyword evidence="8 10" id="KW-1133">Transmembrane helix</keyword>
<dbReference type="SUPFAM" id="SSF81660">
    <property type="entry name" value="Metal cation-transporting ATPase, ATP-binding domain N"/>
    <property type="match status" value="1"/>
</dbReference>
<dbReference type="AlphaFoldDB" id="A0ABD1XRY5"/>
<dbReference type="SUPFAM" id="SSF81665">
    <property type="entry name" value="Calcium ATPase, transmembrane domain M"/>
    <property type="match status" value="1"/>
</dbReference>
<dbReference type="PROSITE" id="PS50846">
    <property type="entry name" value="HMA_2"/>
    <property type="match status" value="1"/>
</dbReference>
<evidence type="ECO:0000256" key="7">
    <source>
        <dbReference type="ARBA" id="ARBA00022967"/>
    </source>
</evidence>
<dbReference type="InterPro" id="IPR036163">
    <property type="entry name" value="HMA_dom_sf"/>
</dbReference>
<dbReference type="GO" id="GO:0016020">
    <property type="term" value="C:membrane"/>
    <property type="evidence" value="ECO:0007669"/>
    <property type="project" value="UniProtKB-SubCell"/>
</dbReference>
<reference evidence="12 13" key="1">
    <citation type="submission" date="2024-09" db="EMBL/GenBank/DDBJ databases">
        <title>Chromosome-scale assembly of Riccia fluitans.</title>
        <authorList>
            <person name="Paukszto L."/>
            <person name="Sawicki J."/>
            <person name="Karawczyk K."/>
            <person name="Piernik-Szablinska J."/>
            <person name="Szczecinska M."/>
            <person name="Mazdziarz M."/>
        </authorList>
    </citation>
    <scope>NUCLEOTIDE SEQUENCE [LARGE SCALE GENOMIC DNA]</scope>
    <source>
        <strain evidence="12">Rf_01</strain>
        <tissue evidence="12">Aerial parts of the thallus</tissue>
    </source>
</reference>
<dbReference type="FunFam" id="2.70.150.10:FF:000002">
    <property type="entry name" value="Copper-transporting ATPase 1, putative"/>
    <property type="match status" value="1"/>
</dbReference>
<keyword evidence="4 10" id="KW-0479">Metal-binding</keyword>
<feature type="transmembrane region" description="Helical" evidence="10">
    <location>
        <begin position="927"/>
        <end position="945"/>
    </location>
</feature>
<comment type="caution">
    <text evidence="12">The sequence shown here is derived from an EMBL/GenBank/DDBJ whole genome shotgun (WGS) entry which is preliminary data.</text>
</comment>
<protein>
    <recommendedName>
        <fullName evidence="11">HMA domain-containing protein</fullName>
    </recommendedName>
</protein>
<dbReference type="PANTHER" id="PTHR43520">
    <property type="entry name" value="ATP7, ISOFORM B"/>
    <property type="match status" value="1"/>
</dbReference>
<dbReference type="PRINTS" id="PR00119">
    <property type="entry name" value="CATATPASE"/>
</dbReference>
<dbReference type="InterPro" id="IPR018303">
    <property type="entry name" value="ATPase_P-typ_P_site"/>
</dbReference>
<evidence type="ECO:0000313" key="13">
    <source>
        <dbReference type="Proteomes" id="UP001605036"/>
    </source>
</evidence>
<name>A0ABD1XRY5_9MARC</name>
<dbReference type="SFLD" id="SFLDF00027">
    <property type="entry name" value="p-type_atpase"/>
    <property type="match status" value="1"/>
</dbReference>
<dbReference type="InterPro" id="IPR008250">
    <property type="entry name" value="ATPase_P-typ_transduc_dom_A_sf"/>
</dbReference>
<comment type="caution">
    <text evidence="10">Lacks conserved residue(s) required for the propagation of feature annotation.</text>
</comment>
<dbReference type="SFLD" id="SFLDG00002">
    <property type="entry name" value="C1.7:_P-type_atpase_like"/>
    <property type="match status" value="1"/>
</dbReference>
<dbReference type="InterPro" id="IPR036412">
    <property type="entry name" value="HAD-like_sf"/>
</dbReference>